<dbReference type="STRING" id="1415166.NONO_c31340"/>
<feature type="compositionally biased region" description="Basic and acidic residues" evidence="1">
    <location>
        <begin position="49"/>
        <end position="63"/>
    </location>
</feature>
<evidence type="ECO:0000313" key="2">
    <source>
        <dbReference type="EMBL" id="AHH17921.1"/>
    </source>
</evidence>
<dbReference type="eggNOG" id="ENOG5032B8Z">
    <property type="taxonomic scope" value="Bacteria"/>
</dbReference>
<dbReference type="PATRIC" id="fig|1415166.3.peg.3214"/>
<dbReference type="OrthoDB" id="4476140at2"/>
<feature type="region of interest" description="Disordered" evidence="1">
    <location>
        <begin position="49"/>
        <end position="68"/>
    </location>
</feature>
<sequence>MNGDPGEILRGLGDVARAHREHERYHSVFKLEEAVAWRRDSNALKLLSDRWSGDGDGPGRGETGDEFGPAGCADLNDTALVATTGILFMEGESEPGELIAMKGRLAAASARYGRLSRWLAGHAEAEWERLSVLLVPEFIAAAPPRFAALARTTAAADAYRLVAHLLTAACRVLEAQDLTPGGVRADPGRAAAMIHAASSLIDDAAARIAEAGVALGDSDADWSEFIRIADRLPGCAASPRTDR</sequence>
<reference evidence="2 3" key="1">
    <citation type="journal article" date="2014" name="Appl. Environ. Microbiol.">
        <title>Insights into the Microbial Degradation of Rubber and Gutta-Percha by Analysis of the Complete Genome of Nocardia nova SH22a.</title>
        <authorList>
            <person name="Luo Q."/>
            <person name="Hiessl S."/>
            <person name="Poehlein A."/>
            <person name="Daniel R."/>
            <person name="Steinbuchel A."/>
        </authorList>
    </citation>
    <scope>NUCLEOTIDE SEQUENCE [LARGE SCALE GENOMIC DNA]</scope>
    <source>
        <strain evidence="2">SH22a</strain>
    </source>
</reference>
<proteinExistence type="predicted"/>
<accession>W5TL31</accession>
<evidence type="ECO:0000256" key="1">
    <source>
        <dbReference type="SAM" id="MobiDB-lite"/>
    </source>
</evidence>
<evidence type="ECO:0000313" key="3">
    <source>
        <dbReference type="Proteomes" id="UP000019150"/>
    </source>
</evidence>
<dbReference type="Proteomes" id="UP000019150">
    <property type="component" value="Chromosome"/>
</dbReference>
<organism evidence="2 3">
    <name type="scientific">Nocardia nova SH22a</name>
    <dbReference type="NCBI Taxonomy" id="1415166"/>
    <lineage>
        <taxon>Bacteria</taxon>
        <taxon>Bacillati</taxon>
        <taxon>Actinomycetota</taxon>
        <taxon>Actinomycetes</taxon>
        <taxon>Mycobacteriales</taxon>
        <taxon>Nocardiaceae</taxon>
        <taxon>Nocardia</taxon>
    </lineage>
</organism>
<dbReference type="AlphaFoldDB" id="W5TL31"/>
<dbReference type="RefSeq" id="WP_025349369.1">
    <property type="nucleotide sequence ID" value="NZ_CP006850.1"/>
</dbReference>
<name>W5TL31_9NOCA</name>
<keyword evidence="3" id="KW-1185">Reference proteome</keyword>
<dbReference type="HOGENOM" id="CLU_1151259_0_0_11"/>
<protein>
    <submittedName>
        <fullName evidence="2">Uncharacterized protein</fullName>
    </submittedName>
</protein>
<dbReference type="KEGG" id="nno:NONO_c31340"/>
<dbReference type="EMBL" id="CP006850">
    <property type="protein sequence ID" value="AHH17921.1"/>
    <property type="molecule type" value="Genomic_DNA"/>
</dbReference>
<gene>
    <name evidence="2" type="ORF">NONO_c31340</name>
</gene>